<proteinExistence type="predicted"/>
<dbReference type="EMBL" id="BART01000909">
    <property type="protein sequence ID" value="GAG58628.1"/>
    <property type="molecule type" value="Genomic_DNA"/>
</dbReference>
<feature type="non-terminal residue" evidence="1">
    <location>
        <position position="1"/>
    </location>
</feature>
<protein>
    <recommendedName>
        <fullName evidence="2">Glucosamine/galactosamine-6-phosphate isomerase domain-containing protein</fullName>
    </recommendedName>
</protein>
<name>X0ZE73_9ZZZZ</name>
<dbReference type="AlphaFoldDB" id="X0ZE73"/>
<comment type="caution">
    <text evidence="1">The sequence shown here is derived from an EMBL/GenBank/DDBJ whole genome shotgun (WGS) entry which is preliminary data.</text>
</comment>
<evidence type="ECO:0000313" key="1">
    <source>
        <dbReference type="EMBL" id="GAG58628.1"/>
    </source>
</evidence>
<evidence type="ECO:0008006" key="2">
    <source>
        <dbReference type="Google" id="ProtNLM"/>
    </source>
</evidence>
<accession>X0ZE73</accession>
<gene>
    <name evidence="1" type="ORF">S01H4_03638</name>
</gene>
<sequence>GVGINGHIAFNEAMDEKLITADKFKSLKTRMLRFKCIYRESLRNEKGGFMVKEK</sequence>
<reference evidence="1" key="1">
    <citation type="journal article" date="2014" name="Front. Microbiol.">
        <title>High frequency of phylogenetically diverse reductive dehalogenase-homologous genes in deep subseafloor sedimentary metagenomes.</title>
        <authorList>
            <person name="Kawai M."/>
            <person name="Futagami T."/>
            <person name="Toyoda A."/>
            <person name="Takaki Y."/>
            <person name="Nishi S."/>
            <person name="Hori S."/>
            <person name="Arai W."/>
            <person name="Tsubouchi T."/>
            <person name="Morono Y."/>
            <person name="Uchiyama I."/>
            <person name="Ito T."/>
            <person name="Fujiyama A."/>
            <person name="Inagaki F."/>
            <person name="Takami H."/>
        </authorList>
    </citation>
    <scope>NUCLEOTIDE SEQUENCE</scope>
    <source>
        <strain evidence="1">Expedition CK06-06</strain>
    </source>
</reference>
<organism evidence="1">
    <name type="scientific">marine sediment metagenome</name>
    <dbReference type="NCBI Taxonomy" id="412755"/>
    <lineage>
        <taxon>unclassified sequences</taxon>
        <taxon>metagenomes</taxon>
        <taxon>ecological metagenomes</taxon>
    </lineage>
</organism>